<evidence type="ECO:0000313" key="4">
    <source>
        <dbReference type="EMBL" id="NOT32871.1"/>
    </source>
</evidence>
<feature type="transmembrane region" description="Helical" evidence="2">
    <location>
        <begin position="240"/>
        <end position="264"/>
    </location>
</feature>
<feature type="transmembrane region" description="Helical" evidence="2">
    <location>
        <begin position="115"/>
        <end position="133"/>
    </location>
</feature>
<dbReference type="Gene3D" id="2.30.42.10">
    <property type="match status" value="1"/>
</dbReference>
<protein>
    <submittedName>
        <fullName evidence="4">SpoIIE family protein phosphatase</fullName>
    </submittedName>
</protein>
<dbReference type="Gene3D" id="3.60.40.10">
    <property type="entry name" value="PPM-type phosphatase domain"/>
    <property type="match status" value="1"/>
</dbReference>
<feature type="transmembrane region" description="Helical" evidence="2">
    <location>
        <begin position="309"/>
        <end position="329"/>
    </location>
</feature>
<dbReference type="SUPFAM" id="SSF81606">
    <property type="entry name" value="PP2C-like"/>
    <property type="match status" value="1"/>
</dbReference>
<dbReference type="InterPro" id="IPR036034">
    <property type="entry name" value="PDZ_sf"/>
</dbReference>
<sequence>MDRGASSHLLTWMLLPVSAVLVISALTLARQPYTGLMLRGDWVAAVDPGSPGERAGLARGDRLIPLADRPRGGDLDHPLASARPGHELRLLRERAGALVEVAVLAAPLPDRERRMMAMLLAVASGFVVLGGWVWSERRDLLTRTFYLSCLAFAWLLAPLPRFETDVARALYEDLYSGVTLFLPALFIHFFAMFPEGLRPTGIRGRVGSIGYGIATALFTIALVLHLVGSLRNGATPFADLLQGVAGLWFAAGWLIALVLFVRSYRRVRTADARRRLRVALIGTVLGAGPLAALVAIHNLQPGTSLPAERWAVVLTLLVPGGFAWATVVHRIFEFRVALRAAIGMTLLAASVASVFFLGEWLSAAWRADLGAGIGGGALALLALVASVAGPARGVIREVGRRMVPEREADSLAEWLVHSPAARRGSLDAILEAACEGLTTRLKLDGCAVVEFSTAGPVPRARVGEMTTPALLPGFASRLEGRAGVLAVADEPLLAEFRRVLDAAGVSWVVPFGGRGASSVLLLGRRLAGAWLGVSEQRELQLFAEQLEVLIENATLRQAASAHGAMDREMTRAGAIQAHLLPRRLPRHASLDCAAGTLSSKAVGGDYYDFVEGHAGQFTLAVGDAAGKGVPAALMGAWVQACFRNQARRGSRPARVLGVLNHELVALEQPDAFVALLCAHVDVPAGRMRLANAGLTPPLLRRGDGSIEEFTEGGVLLGVAARSEYPEVAIQLAAGDIVLLYTDGLTEARRGDEMFGTDRLRGVLTSHAARPAADIVAALLSAVHEFTDEPPDDMTVVVLKQVASAVGARRSARQDGLKWSEQPADALR</sequence>
<keyword evidence="2" id="KW-0812">Transmembrane</keyword>
<feature type="transmembrane region" description="Helical" evidence="2">
    <location>
        <begin position="369"/>
        <end position="391"/>
    </location>
</feature>
<feature type="transmembrane region" description="Helical" evidence="2">
    <location>
        <begin position="174"/>
        <end position="194"/>
    </location>
</feature>
<dbReference type="PANTHER" id="PTHR43156">
    <property type="entry name" value="STAGE II SPORULATION PROTEIN E-RELATED"/>
    <property type="match status" value="1"/>
</dbReference>
<dbReference type="AlphaFoldDB" id="A0A849SEF5"/>
<feature type="domain" description="PPM-type phosphatase" evidence="3">
    <location>
        <begin position="587"/>
        <end position="800"/>
    </location>
</feature>
<feature type="transmembrane region" description="Helical" evidence="2">
    <location>
        <begin position="145"/>
        <end position="162"/>
    </location>
</feature>
<dbReference type="GO" id="GO:0016791">
    <property type="term" value="F:phosphatase activity"/>
    <property type="evidence" value="ECO:0007669"/>
    <property type="project" value="TreeGrafter"/>
</dbReference>
<evidence type="ECO:0000256" key="1">
    <source>
        <dbReference type="ARBA" id="ARBA00022801"/>
    </source>
</evidence>
<evidence type="ECO:0000259" key="3">
    <source>
        <dbReference type="SMART" id="SM00331"/>
    </source>
</evidence>
<gene>
    <name evidence="4" type="ORF">HOP12_01740</name>
</gene>
<accession>A0A849SEF5</accession>
<dbReference type="InterPro" id="IPR052016">
    <property type="entry name" value="Bact_Sigma-Reg"/>
</dbReference>
<organism evidence="4 5">
    <name type="scientific">Eiseniibacteriota bacterium</name>
    <dbReference type="NCBI Taxonomy" id="2212470"/>
    <lineage>
        <taxon>Bacteria</taxon>
        <taxon>Candidatus Eiseniibacteriota</taxon>
    </lineage>
</organism>
<dbReference type="SMART" id="SM00331">
    <property type="entry name" value="PP2C_SIG"/>
    <property type="match status" value="1"/>
</dbReference>
<keyword evidence="1" id="KW-0378">Hydrolase</keyword>
<proteinExistence type="predicted"/>
<comment type="caution">
    <text evidence="4">The sequence shown here is derived from an EMBL/GenBank/DDBJ whole genome shotgun (WGS) entry which is preliminary data.</text>
</comment>
<keyword evidence="2" id="KW-1133">Transmembrane helix</keyword>
<dbReference type="SUPFAM" id="SSF50156">
    <property type="entry name" value="PDZ domain-like"/>
    <property type="match status" value="1"/>
</dbReference>
<evidence type="ECO:0000256" key="2">
    <source>
        <dbReference type="SAM" id="Phobius"/>
    </source>
</evidence>
<dbReference type="PANTHER" id="PTHR43156:SF2">
    <property type="entry name" value="STAGE II SPORULATION PROTEIN E"/>
    <property type="match status" value="1"/>
</dbReference>
<reference evidence="4 5" key="1">
    <citation type="submission" date="2020-04" db="EMBL/GenBank/DDBJ databases">
        <title>Metagenomic profiling of ammonia- and methane-oxidizing microorganisms in a Dutch drinking water treatment plant.</title>
        <authorList>
            <person name="Poghosyan L."/>
            <person name="Leucker S."/>
        </authorList>
    </citation>
    <scope>NUCLEOTIDE SEQUENCE [LARGE SCALE GENOMIC DNA]</scope>
    <source>
        <strain evidence="4">S-RSF-IL-03</strain>
    </source>
</reference>
<dbReference type="InterPro" id="IPR036457">
    <property type="entry name" value="PPM-type-like_dom_sf"/>
</dbReference>
<dbReference type="Proteomes" id="UP000580839">
    <property type="component" value="Unassembled WGS sequence"/>
</dbReference>
<feature type="transmembrane region" description="Helical" evidence="2">
    <location>
        <begin position="276"/>
        <end position="297"/>
    </location>
</feature>
<dbReference type="Pfam" id="PF07228">
    <property type="entry name" value="SpoIIE"/>
    <property type="match status" value="1"/>
</dbReference>
<evidence type="ECO:0000313" key="5">
    <source>
        <dbReference type="Proteomes" id="UP000580839"/>
    </source>
</evidence>
<name>A0A849SEF5_UNCEI</name>
<feature type="transmembrane region" description="Helical" evidence="2">
    <location>
        <begin position="336"/>
        <end position="357"/>
    </location>
</feature>
<keyword evidence="2" id="KW-0472">Membrane</keyword>
<feature type="transmembrane region" description="Helical" evidence="2">
    <location>
        <begin position="206"/>
        <end position="228"/>
    </location>
</feature>
<dbReference type="InterPro" id="IPR001932">
    <property type="entry name" value="PPM-type_phosphatase-like_dom"/>
</dbReference>
<feature type="transmembrane region" description="Helical" evidence="2">
    <location>
        <begin position="9"/>
        <end position="29"/>
    </location>
</feature>
<dbReference type="EMBL" id="JABFRW010000019">
    <property type="protein sequence ID" value="NOT32871.1"/>
    <property type="molecule type" value="Genomic_DNA"/>
</dbReference>